<evidence type="ECO:0000313" key="1">
    <source>
        <dbReference type="EMBL" id="KSU50735.1"/>
    </source>
</evidence>
<evidence type="ECO:0000313" key="2">
    <source>
        <dbReference type="Proteomes" id="UP000053797"/>
    </source>
</evidence>
<dbReference type="Proteomes" id="UP000053797">
    <property type="component" value="Unassembled WGS sequence"/>
</dbReference>
<proteinExistence type="predicted"/>
<dbReference type="OrthoDB" id="2353255at2"/>
<evidence type="ECO:0008006" key="3">
    <source>
        <dbReference type="Google" id="ProtNLM"/>
    </source>
</evidence>
<dbReference type="AlphaFoldDB" id="A0A0V8GKU3"/>
<reference evidence="1 2" key="1">
    <citation type="journal article" date="2015" name="Int. J. Syst. Evol. Microbiol.">
        <title>Exiguobacterium enclense sp. nov., isolated from sediment.</title>
        <authorList>
            <person name="Dastager S.G."/>
            <person name="Mawlankar R."/>
            <person name="Sonalkar V.V."/>
            <person name="Thorat M.N."/>
            <person name="Mual P."/>
            <person name="Verma A."/>
            <person name="Krishnamurthi S."/>
            <person name="Tang S.K."/>
            <person name="Li W.J."/>
        </authorList>
    </citation>
    <scope>NUCLEOTIDE SEQUENCE [LARGE SCALE GENOMIC DNA]</scope>
    <source>
        <strain evidence="1 2">NIO-1109</strain>
    </source>
</reference>
<accession>A0A0V8GKU3</accession>
<dbReference type="RefSeq" id="WP_058264833.1">
    <property type="nucleotide sequence ID" value="NZ_FMYN01000001.1"/>
</dbReference>
<dbReference type="EMBL" id="LNQL01000001">
    <property type="protein sequence ID" value="KSU50735.1"/>
    <property type="molecule type" value="Genomic_DNA"/>
</dbReference>
<comment type="caution">
    <text evidence="1">The sequence shown here is derived from an EMBL/GenBank/DDBJ whole genome shotgun (WGS) entry which is preliminary data.</text>
</comment>
<organism evidence="1 2">
    <name type="scientific">Exiguobacterium indicum</name>
    <dbReference type="NCBI Taxonomy" id="296995"/>
    <lineage>
        <taxon>Bacteria</taxon>
        <taxon>Bacillati</taxon>
        <taxon>Bacillota</taxon>
        <taxon>Bacilli</taxon>
        <taxon>Bacillales</taxon>
        <taxon>Bacillales Family XII. Incertae Sedis</taxon>
        <taxon>Exiguobacterium</taxon>
    </lineage>
</organism>
<protein>
    <recommendedName>
        <fullName evidence="3">DUF5590 domain-containing protein</fullName>
    </recommendedName>
</protein>
<sequence length="155" mass="17453">MKWKITLGLLSALILLTVLGTAVYQVTIAEAKDREQSVAEQAEARLKKELKPTDVRFESVFNGKRQYVIFTMKQNGQAVRAFVPKKGTIETRPVADGIAIKTVIADHPELGDIVSAKYGFEDRAVIEIVSKTTTGYDYSYYTYQEGSFIKRLRIK</sequence>
<name>A0A0V8GKU3_9BACL</name>
<gene>
    <name evidence="1" type="ORF">AS033_04965</name>
</gene>